<gene>
    <name evidence="2" type="ORF">C7S16_6292</name>
</gene>
<proteinExistence type="predicted"/>
<feature type="compositionally biased region" description="Basic and acidic residues" evidence="1">
    <location>
        <begin position="71"/>
        <end position="87"/>
    </location>
</feature>
<feature type="region of interest" description="Disordered" evidence="1">
    <location>
        <begin position="42"/>
        <end position="87"/>
    </location>
</feature>
<comment type="caution">
    <text evidence="2">The sequence shown here is derived from an EMBL/GenBank/DDBJ whole genome shotgun (WGS) entry which is preliminary data.</text>
</comment>
<evidence type="ECO:0000256" key="1">
    <source>
        <dbReference type="SAM" id="MobiDB-lite"/>
    </source>
</evidence>
<name>A0AAW9CNH6_BURTH</name>
<organism evidence="2 3">
    <name type="scientific">Burkholderia thailandensis</name>
    <dbReference type="NCBI Taxonomy" id="57975"/>
    <lineage>
        <taxon>Bacteria</taxon>
        <taxon>Pseudomonadati</taxon>
        <taxon>Pseudomonadota</taxon>
        <taxon>Betaproteobacteria</taxon>
        <taxon>Burkholderiales</taxon>
        <taxon>Burkholderiaceae</taxon>
        <taxon>Burkholderia</taxon>
        <taxon>pseudomallei group</taxon>
    </lineage>
</organism>
<protein>
    <submittedName>
        <fullName evidence="2">Uncharacterized protein</fullName>
    </submittedName>
</protein>
<dbReference type="EMBL" id="QXCT01000001">
    <property type="protein sequence ID" value="MDW9251331.1"/>
    <property type="molecule type" value="Genomic_DNA"/>
</dbReference>
<dbReference type="Proteomes" id="UP001272137">
    <property type="component" value="Unassembled WGS sequence"/>
</dbReference>
<feature type="compositionally biased region" description="Basic residues" evidence="1">
    <location>
        <begin position="59"/>
        <end position="70"/>
    </location>
</feature>
<dbReference type="AlphaFoldDB" id="A0AAW9CNH6"/>
<evidence type="ECO:0000313" key="2">
    <source>
        <dbReference type="EMBL" id="MDW9251331.1"/>
    </source>
</evidence>
<sequence length="87" mass="9959">MAHRACPASTIDQPDRFRERAGYAAQARLALLALTRSRARPRPAFTTTRAGSLPDRRFSRQRCRPTRVARRRDSFARPRPLDPDRAS</sequence>
<reference evidence="2" key="1">
    <citation type="submission" date="2018-08" db="EMBL/GenBank/DDBJ databases">
        <title>Identification of Burkholderia cepacia strains that express a Burkholderia pseudomallei-like capsular polysaccharide.</title>
        <authorList>
            <person name="Burtnick M.N."/>
            <person name="Vongsouvath M."/>
            <person name="Newton P."/>
            <person name="Wuthiekanun V."/>
            <person name="Limmathurotsakul D."/>
            <person name="Brett P.J."/>
            <person name="Chantratita N."/>
            <person name="Dance D.A."/>
        </authorList>
    </citation>
    <scope>NUCLEOTIDE SEQUENCE</scope>
    <source>
        <strain evidence="2">SBXCC001</strain>
    </source>
</reference>
<evidence type="ECO:0000313" key="3">
    <source>
        <dbReference type="Proteomes" id="UP001272137"/>
    </source>
</evidence>
<accession>A0AAW9CNH6</accession>